<comment type="caution">
    <text evidence="2">The sequence shown here is derived from an EMBL/GenBank/DDBJ whole genome shotgun (WGS) entry which is preliminary data.</text>
</comment>
<protein>
    <submittedName>
        <fullName evidence="2">Ribbon-helix-helix domain-containing protein</fullName>
    </submittedName>
</protein>
<dbReference type="EMBL" id="JBHRYB010000001">
    <property type="protein sequence ID" value="MFC3679031.1"/>
    <property type="molecule type" value="Genomic_DNA"/>
</dbReference>
<dbReference type="Pfam" id="PF13467">
    <property type="entry name" value="RHH_4"/>
    <property type="match status" value="1"/>
</dbReference>
<proteinExistence type="predicted"/>
<evidence type="ECO:0000259" key="1">
    <source>
        <dbReference type="Pfam" id="PF13467"/>
    </source>
</evidence>
<keyword evidence="3" id="KW-1185">Reference proteome</keyword>
<dbReference type="InterPro" id="IPR038268">
    <property type="entry name" value="RHH_sf"/>
</dbReference>
<dbReference type="RefSeq" id="WP_376864635.1">
    <property type="nucleotide sequence ID" value="NZ_JBHRYB010000001.1"/>
</dbReference>
<organism evidence="2 3">
    <name type="scientific">Bacterioplanoides pacificum</name>
    <dbReference type="NCBI Taxonomy" id="1171596"/>
    <lineage>
        <taxon>Bacteria</taxon>
        <taxon>Pseudomonadati</taxon>
        <taxon>Pseudomonadota</taxon>
        <taxon>Gammaproteobacteria</taxon>
        <taxon>Oceanospirillales</taxon>
        <taxon>Oceanospirillaceae</taxon>
        <taxon>Bacterioplanoides</taxon>
    </lineage>
</organism>
<dbReference type="Gene3D" id="1.10.3990.20">
    <property type="entry name" value="protein bp1543"/>
    <property type="match status" value="1"/>
</dbReference>
<accession>A0ABV7VNB7</accession>
<dbReference type="Proteomes" id="UP001595722">
    <property type="component" value="Unassembled WGS sequence"/>
</dbReference>
<evidence type="ECO:0000313" key="2">
    <source>
        <dbReference type="EMBL" id="MFC3679031.1"/>
    </source>
</evidence>
<evidence type="ECO:0000313" key="3">
    <source>
        <dbReference type="Proteomes" id="UP001595722"/>
    </source>
</evidence>
<feature type="domain" description="Ribbon-helix-helix" evidence="1">
    <location>
        <begin position="16"/>
        <end position="83"/>
    </location>
</feature>
<sequence length="124" mass="14234">MCQLFINADSHLWSSKTRSLRIDGVVTSIRLEHYFWHTLQEIAQRDQVSLNQLITRLYLESLDADHDAGNFTSFLRVCCARYLSLAADGYLQRNDTTPLAGINASEILSHEAAQARQRQVRWPN</sequence>
<name>A0ABV7VNB7_9GAMM</name>
<gene>
    <name evidence="2" type="ORF">ACFOMG_02750</name>
</gene>
<reference evidence="3" key="1">
    <citation type="journal article" date="2019" name="Int. J. Syst. Evol. Microbiol.">
        <title>The Global Catalogue of Microorganisms (GCM) 10K type strain sequencing project: providing services to taxonomists for standard genome sequencing and annotation.</title>
        <authorList>
            <consortium name="The Broad Institute Genomics Platform"/>
            <consortium name="The Broad Institute Genome Sequencing Center for Infectious Disease"/>
            <person name="Wu L."/>
            <person name="Ma J."/>
        </authorList>
    </citation>
    <scope>NUCLEOTIDE SEQUENCE [LARGE SCALE GENOMIC DNA]</scope>
    <source>
        <strain evidence="3">KCTC 42424</strain>
    </source>
</reference>
<dbReference type="InterPro" id="IPR027373">
    <property type="entry name" value="RHH_dom"/>
</dbReference>